<keyword evidence="2" id="KW-0472">Membrane</keyword>
<keyword evidence="2" id="KW-0812">Transmembrane</keyword>
<dbReference type="Proteomes" id="UP000602198">
    <property type="component" value="Unassembled WGS sequence"/>
</dbReference>
<keyword evidence="4" id="KW-1185">Reference proteome</keyword>
<comment type="caution">
    <text evidence="3">The sequence shown here is derived from an EMBL/GenBank/DDBJ whole genome shotgun (WGS) entry which is preliminary data.</text>
</comment>
<accession>A0ABS1M4D7</accession>
<gene>
    <name evidence="3" type="ORF">JK358_14095</name>
</gene>
<keyword evidence="2" id="KW-1133">Transmembrane helix</keyword>
<reference evidence="3 4" key="1">
    <citation type="submission" date="2021-01" db="EMBL/GenBank/DDBJ databases">
        <title>WGS of actinomycetes isolated from Thailand.</title>
        <authorList>
            <person name="Thawai C."/>
        </authorList>
    </citation>
    <scope>NUCLEOTIDE SEQUENCE [LARGE SCALE GENOMIC DNA]</scope>
    <source>
        <strain evidence="3 4">LPG 2</strain>
    </source>
</reference>
<sequence length="222" mass="22183">MAAVITGSAVAQAAPQFIAPQPGVTTPNNSGGTQNGGAQPGVTTPNSADAVRTPPVQSQVTPAEDRAGIAPESDYAPIREVPNRDYIAPLQPQELHAPEPTPEVAEIVPVPRTLRAGDLTTAAPDFLNAVQIDQINSAFARPEADISQFARSVGVAPSRADAVASGAIAGALQGAVAGCVGIAAFQAATVVTLPLLPLTCPMWAGLGAVVGGMVGAGMGGLR</sequence>
<evidence type="ECO:0000313" key="3">
    <source>
        <dbReference type="EMBL" id="MBL1075527.1"/>
    </source>
</evidence>
<evidence type="ECO:0000256" key="2">
    <source>
        <dbReference type="SAM" id="Phobius"/>
    </source>
</evidence>
<evidence type="ECO:0000313" key="4">
    <source>
        <dbReference type="Proteomes" id="UP000602198"/>
    </source>
</evidence>
<feature type="region of interest" description="Disordered" evidence="1">
    <location>
        <begin position="19"/>
        <end position="64"/>
    </location>
</feature>
<feature type="transmembrane region" description="Helical" evidence="2">
    <location>
        <begin position="202"/>
        <end position="221"/>
    </location>
</feature>
<evidence type="ECO:0000256" key="1">
    <source>
        <dbReference type="SAM" id="MobiDB-lite"/>
    </source>
</evidence>
<proteinExistence type="predicted"/>
<protein>
    <submittedName>
        <fullName evidence="3">Uncharacterized protein</fullName>
    </submittedName>
</protein>
<feature type="compositionally biased region" description="Polar residues" evidence="1">
    <location>
        <begin position="23"/>
        <end position="32"/>
    </location>
</feature>
<organism evidence="3 4">
    <name type="scientific">Nocardia acididurans</name>
    <dbReference type="NCBI Taxonomy" id="2802282"/>
    <lineage>
        <taxon>Bacteria</taxon>
        <taxon>Bacillati</taxon>
        <taxon>Actinomycetota</taxon>
        <taxon>Actinomycetes</taxon>
        <taxon>Mycobacteriales</taxon>
        <taxon>Nocardiaceae</taxon>
        <taxon>Nocardia</taxon>
    </lineage>
</organism>
<name>A0ABS1M4D7_9NOCA</name>
<dbReference type="RefSeq" id="WP_201947668.1">
    <property type="nucleotide sequence ID" value="NZ_JAERRJ010000005.1"/>
</dbReference>
<dbReference type="EMBL" id="JAERRJ010000005">
    <property type="protein sequence ID" value="MBL1075527.1"/>
    <property type="molecule type" value="Genomic_DNA"/>
</dbReference>